<dbReference type="Pfam" id="PF00155">
    <property type="entry name" value="Aminotran_1_2"/>
    <property type="match status" value="1"/>
</dbReference>
<dbReference type="InterPro" id="IPR015421">
    <property type="entry name" value="PyrdxlP-dep_Trfase_major"/>
</dbReference>
<evidence type="ECO:0000256" key="4">
    <source>
        <dbReference type="ARBA" id="ARBA00022679"/>
    </source>
</evidence>
<dbReference type="AlphaFoldDB" id="A0A432X1X0"/>
<keyword evidence="5" id="KW-0663">Pyridoxal phosphate</keyword>
<dbReference type="InterPro" id="IPR004839">
    <property type="entry name" value="Aminotransferase_I/II_large"/>
</dbReference>
<dbReference type="Proteomes" id="UP000286976">
    <property type="component" value="Unassembled WGS sequence"/>
</dbReference>
<dbReference type="SUPFAM" id="SSF53383">
    <property type="entry name" value="PLP-dependent transferases"/>
    <property type="match status" value="1"/>
</dbReference>
<keyword evidence="4 6" id="KW-0808">Transferase</keyword>
<dbReference type="EMBL" id="PIPQ01000003">
    <property type="protein sequence ID" value="RUO40553.1"/>
    <property type="molecule type" value="Genomic_DNA"/>
</dbReference>
<dbReference type="Gene3D" id="3.40.640.10">
    <property type="entry name" value="Type I PLP-dependent aspartate aminotransferase-like (Major domain)"/>
    <property type="match status" value="1"/>
</dbReference>
<dbReference type="PROSITE" id="PS00105">
    <property type="entry name" value="AA_TRANSFER_CLASS_1"/>
    <property type="match status" value="1"/>
</dbReference>
<dbReference type="PANTHER" id="PTHR46383:SF1">
    <property type="entry name" value="ASPARTATE AMINOTRANSFERASE"/>
    <property type="match status" value="1"/>
</dbReference>
<dbReference type="InterPro" id="IPR015424">
    <property type="entry name" value="PyrdxlP-dep_Trfase"/>
</dbReference>
<comment type="cofactor">
    <cofactor evidence="1 6">
        <name>pyridoxal 5'-phosphate</name>
        <dbReference type="ChEBI" id="CHEBI:597326"/>
    </cofactor>
</comment>
<gene>
    <name evidence="8" type="ORF">CWE15_07345</name>
</gene>
<dbReference type="InterPro" id="IPR050596">
    <property type="entry name" value="AspAT/PAT-like"/>
</dbReference>
<evidence type="ECO:0000313" key="9">
    <source>
        <dbReference type="Proteomes" id="UP000286976"/>
    </source>
</evidence>
<dbReference type="GO" id="GO:0008483">
    <property type="term" value="F:transaminase activity"/>
    <property type="evidence" value="ECO:0007669"/>
    <property type="project" value="UniProtKB-KW"/>
</dbReference>
<dbReference type="GO" id="GO:0006520">
    <property type="term" value="P:amino acid metabolic process"/>
    <property type="evidence" value="ECO:0007669"/>
    <property type="project" value="InterPro"/>
</dbReference>
<evidence type="ECO:0000256" key="3">
    <source>
        <dbReference type="ARBA" id="ARBA00022576"/>
    </source>
</evidence>
<reference evidence="8 9" key="1">
    <citation type="journal article" date="2011" name="Front. Microbiol.">
        <title>Genomic signatures of strain selection and enhancement in Bacillus atrophaeus var. globigii, a historical biowarfare simulant.</title>
        <authorList>
            <person name="Gibbons H.S."/>
            <person name="Broomall S.M."/>
            <person name="McNew L.A."/>
            <person name="Daligault H."/>
            <person name="Chapman C."/>
            <person name="Bruce D."/>
            <person name="Karavis M."/>
            <person name="Krepps M."/>
            <person name="McGregor P.A."/>
            <person name="Hong C."/>
            <person name="Park K.H."/>
            <person name="Akmal A."/>
            <person name="Feldman A."/>
            <person name="Lin J.S."/>
            <person name="Chang W.E."/>
            <person name="Higgs B.W."/>
            <person name="Demirev P."/>
            <person name="Lindquist J."/>
            <person name="Liem A."/>
            <person name="Fochler E."/>
            <person name="Read T.D."/>
            <person name="Tapia R."/>
            <person name="Johnson S."/>
            <person name="Bishop-Lilly K.A."/>
            <person name="Detter C."/>
            <person name="Han C."/>
            <person name="Sozhamannan S."/>
            <person name="Rosenzweig C.N."/>
            <person name="Skowronski E.W."/>
        </authorList>
    </citation>
    <scope>NUCLEOTIDE SEQUENCE [LARGE SCALE GENOMIC DNA]</scope>
    <source>
        <strain evidence="8 9">AIT1</strain>
    </source>
</reference>
<dbReference type="FunFam" id="3.40.640.10:FF:000033">
    <property type="entry name" value="Aspartate aminotransferase"/>
    <property type="match status" value="1"/>
</dbReference>
<dbReference type="PANTHER" id="PTHR46383">
    <property type="entry name" value="ASPARTATE AMINOTRANSFERASE"/>
    <property type="match status" value="1"/>
</dbReference>
<dbReference type="EC" id="2.6.1.-" evidence="6"/>
<keyword evidence="9" id="KW-1185">Reference proteome</keyword>
<comment type="caution">
    <text evidence="8">The sequence shown here is derived from an EMBL/GenBank/DDBJ whole genome shotgun (WGS) entry which is preliminary data.</text>
</comment>
<dbReference type="GO" id="GO:0030170">
    <property type="term" value="F:pyridoxal phosphate binding"/>
    <property type="evidence" value="ECO:0007669"/>
    <property type="project" value="InterPro"/>
</dbReference>
<evidence type="ECO:0000256" key="5">
    <source>
        <dbReference type="ARBA" id="ARBA00022898"/>
    </source>
</evidence>
<dbReference type="CDD" id="cd00609">
    <property type="entry name" value="AAT_like"/>
    <property type="match status" value="1"/>
</dbReference>
<dbReference type="InterPro" id="IPR015422">
    <property type="entry name" value="PyrdxlP-dep_Trfase_small"/>
</dbReference>
<accession>A0A432X1X0</accession>
<protein>
    <recommendedName>
        <fullName evidence="6">Aminotransferase</fullName>
        <ecNumber evidence="6">2.6.1.-</ecNumber>
    </recommendedName>
</protein>
<proteinExistence type="inferred from homology"/>
<name>A0A432X1X0_9GAMM</name>
<keyword evidence="3 6" id="KW-0032">Aminotransferase</keyword>
<feature type="domain" description="Aminotransferase class I/classII large" evidence="7">
    <location>
        <begin position="33"/>
        <end position="388"/>
    </location>
</feature>
<comment type="similarity">
    <text evidence="2 6">Belongs to the class-I pyridoxal-phosphate-dependent aminotransferase family.</text>
</comment>
<dbReference type="Gene3D" id="3.90.1150.10">
    <property type="entry name" value="Aspartate Aminotransferase, domain 1"/>
    <property type="match status" value="1"/>
</dbReference>
<evidence type="ECO:0000256" key="2">
    <source>
        <dbReference type="ARBA" id="ARBA00007441"/>
    </source>
</evidence>
<dbReference type="RefSeq" id="WP_126757429.1">
    <property type="nucleotide sequence ID" value="NZ_PIPQ01000003.1"/>
</dbReference>
<evidence type="ECO:0000256" key="6">
    <source>
        <dbReference type="RuleBase" id="RU000481"/>
    </source>
</evidence>
<evidence type="ECO:0000259" key="7">
    <source>
        <dbReference type="Pfam" id="PF00155"/>
    </source>
</evidence>
<evidence type="ECO:0000313" key="8">
    <source>
        <dbReference type="EMBL" id="RUO40553.1"/>
    </source>
</evidence>
<sequence length="394" mass="42515">MEYKLSQRVNAIQPSPTLAVSQKSAELKAEGHNVIGLGVGEPDFPTPKFICEAAKVAIDQGHTRYTAVDGIPELKQAVINKFKRDNQLDYGMDQILVSAGGKHSIFNLLSAWINDGDEVIIPAPFWVSYPDMTILLGGVPVIVEAGIEQAYKITPEQLAAAITPKTRMLFLNSPSNPTGMAYTAEELRGLAEVLRQHPQVLVATDDMYEHVLWSDESFHNIAMVAPDLMDRIVVLSGVSKAYAMTGWRIGYAAGPAPIIAAMKKIQSQSTSNPCSIAQHAALAALEGDQSFIGEMVTEFKARHERLVEGLNAIEGIKAIPADGTFYSFPNIEGLMAAKGVSTDVELCELLLQEQKVALVPGTAFGAPGHFRLSFAAAQEVLDDAVRRIAAFAAK</sequence>
<dbReference type="OrthoDB" id="9803354at2"/>
<evidence type="ECO:0000256" key="1">
    <source>
        <dbReference type="ARBA" id="ARBA00001933"/>
    </source>
</evidence>
<organism evidence="8 9">
    <name type="scientific">Aliidiomarina taiwanensis</name>
    <dbReference type="NCBI Taxonomy" id="946228"/>
    <lineage>
        <taxon>Bacteria</taxon>
        <taxon>Pseudomonadati</taxon>
        <taxon>Pseudomonadota</taxon>
        <taxon>Gammaproteobacteria</taxon>
        <taxon>Alteromonadales</taxon>
        <taxon>Idiomarinaceae</taxon>
        <taxon>Aliidiomarina</taxon>
    </lineage>
</organism>
<dbReference type="InterPro" id="IPR004838">
    <property type="entry name" value="NHTrfase_class1_PyrdxlP-BS"/>
</dbReference>